<accession>A0ABZ1CNN0</accession>
<dbReference type="PANTHER" id="PTHR13832">
    <property type="entry name" value="PROTEIN PHOSPHATASE 2C"/>
    <property type="match status" value="1"/>
</dbReference>
<evidence type="ECO:0000256" key="6">
    <source>
        <dbReference type="SAM" id="MobiDB-lite"/>
    </source>
</evidence>
<dbReference type="PANTHER" id="PTHR13832:SF837">
    <property type="entry name" value="PROTEIN PHOSPHATASE 2C-LIKE DOMAIN-CONTAINING PROTEIN 1"/>
    <property type="match status" value="1"/>
</dbReference>
<feature type="domain" description="PPM-type phosphatase" evidence="7">
    <location>
        <begin position="144"/>
        <end position="520"/>
    </location>
</feature>
<evidence type="ECO:0000256" key="4">
    <source>
        <dbReference type="ARBA" id="ARBA00022912"/>
    </source>
</evidence>
<dbReference type="InterPro" id="IPR000222">
    <property type="entry name" value="PP2C_BS"/>
</dbReference>
<name>A0ABZ1CNN0_9TREE</name>
<organism evidence="8 9">
    <name type="scientific">Kwoniella shivajii</name>
    <dbReference type="NCBI Taxonomy" id="564305"/>
    <lineage>
        <taxon>Eukaryota</taxon>
        <taxon>Fungi</taxon>
        <taxon>Dikarya</taxon>
        <taxon>Basidiomycota</taxon>
        <taxon>Agaricomycotina</taxon>
        <taxon>Tremellomycetes</taxon>
        <taxon>Tremellales</taxon>
        <taxon>Cryptococcaceae</taxon>
        <taxon>Kwoniella</taxon>
    </lineage>
</organism>
<feature type="compositionally biased region" description="Polar residues" evidence="6">
    <location>
        <begin position="26"/>
        <end position="35"/>
    </location>
</feature>
<sequence>MSGSSADSQSSLSKAHPDHPKLNDLVSKNDSSVTIRNRKWNRRVSDFMLQSIANSAAMGQGGIAVQSPQQTTTPISMSDYESPSNSPEMPRRPGGLSDGPNARSKTISVADGEETFGVLNRHPASAPSPAKVAAQLPGSKVTFRVGVSEDKNKRCRRTMEDAHSFVYDFAGVKGQGYFAVFDGHAGKHSAEWCGQNFHEYLLDAILTKPEQPIPDLMNKTFHVVDSRLSHLAQTGKTSSGCTAVTAFLRLEKVDDSNKGGFINSSLQPRGLMEGKGEEELEAQTSLHPGSRRDSMGGGTSGATGGAGAVSNPNGNGEGLRRKMSSKKIRDFVKSLTGSSSSNNKEDDNAIDEEDDDDMIKTVDGSKVEAIDPASEGNVRRVLYTANVGDARAVICRGGKAVRLTYDHKGSDAQEAKRITDAGGFVMNNRVNGVLAVTRSLGDASMKEFVVGSPYTTETALDDQDEFLIVACDGLWDVCEDQEAVDLIRTITDPQDASKYLLDHAMSNYSTDNLSVMVIRFTHL</sequence>
<feature type="compositionally biased region" description="Polar residues" evidence="6">
    <location>
        <begin position="66"/>
        <end position="87"/>
    </location>
</feature>
<dbReference type="SUPFAM" id="SSF81606">
    <property type="entry name" value="PP2C-like"/>
    <property type="match status" value="2"/>
</dbReference>
<dbReference type="GeneID" id="87952259"/>
<dbReference type="RefSeq" id="XP_062787965.1">
    <property type="nucleotide sequence ID" value="XM_062931914.1"/>
</dbReference>
<dbReference type="Pfam" id="PF00481">
    <property type="entry name" value="PP2C"/>
    <property type="match status" value="2"/>
</dbReference>
<feature type="region of interest" description="Disordered" evidence="6">
    <location>
        <begin position="60"/>
        <end position="105"/>
    </location>
</feature>
<dbReference type="InterPro" id="IPR015655">
    <property type="entry name" value="PP2C"/>
</dbReference>
<dbReference type="Proteomes" id="UP001329825">
    <property type="component" value="Chromosome 1"/>
</dbReference>
<dbReference type="EMBL" id="CP141881">
    <property type="protein sequence ID" value="WRT63225.1"/>
    <property type="molecule type" value="Genomic_DNA"/>
</dbReference>
<dbReference type="InterPro" id="IPR001932">
    <property type="entry name" value="PPM-type_phosphatase-like_dom"/>
</dbReference>
<dbReference type="CDD" id="cd00143">
    <property type="entry name" value="PP2Cc"/>
    <property type="match status" value="1"/>
</dbReference>
<reference evidence="8 9" key="1">
    <citation type="submission" date="2024-01" db="EMBL/GenBank/DDBJ databases">
        <title>Comparative genomics of Cryptococcus and Kwoniella reveals pathogenesis evolution and contrasting modes of karyotype evolution via chromosome fusion or intercentromeric recombination.</title>
        <authorList>
            <person name="Coelho M.A."/>
            <person name="David-Palma M."/>
            <person name="Shea T."/>
            <person name="Bowers K."/>
            <person name="McGinley-Smith S."/>
            <person name="Mohammad A.W."/>
            <person name="Gnirke A."/>
            <person name="Yurkov A.M."/>
            <person name="Nowrousian M."/>
            <person name="Sun S."/>
            <person name="Cuomo C.A."/>
            <person name="Heitman J."/>
        </authorList>
    </citation>
    <scope>NUCLEOTIDE SEQUENCE [LARGE SCALE GENOMIC DNA]</scope>
    <source>
        <strain evidence="8">CBS 11374</strain>
    </source>
</reference>
<dbReference type="InterPro" id="IPR036457">
    <property type="entry name" value="PPM-type-like_dom_sf"/>
</dbReference>
<keyword evidence="4 5" id="KW-0904">Protein phosphatase</keyword>
<proteinExistence type="inferred from homology"/>
<feature type="region of interest" description="Disordered" evidence="6">
    <location>
        <begin position="1"/>
        <end position="40"/>
    </location>
</feature>
<evidence type="ECO:0000256" key="5">
    <source>
        <dbReference type="RuleBase" id="RU003465"/>
    </source>
</evidence>
<evidence type="ECO:0000259" key="7">
    <source>
        <dbReference type="PROSITE" id="PS51746"/>
    </source>
</evidence>
<evidence type="ECO:0000256" key="1">
    <source>
        <dbReference type="ARBA" id="ARBA00006702"/>
    </source>
</evidence>
<evidence type="ECO:0000256" key="3">
    <source>
        <dbReference type="ARBA" id="ARBA00022801"/>
    </source>
</evidence>
<feature type="compositionally biased region" description="Gly residues" evidence="6">
    <location>
        <begin position="295"/>
        <end position="307"/>
    </location>
</feature>
<keyword evidence="2" id="KW-0479">Metal-binding</keyword>
<evidence type="ECO:0000313" key="8">
    <source>
        <dbReference type="EMBL" id="WRT63225.1"/>
    </source>
</evidence>
<dbReference type="PROSITE" id="PS01032">
    <property type="entry name" value="PPM_1"/>
    <property type="match status" value="1"/>
</dbReference>
<protein>
    <recommendedName>
        <fullName evidence="7">PPM-type phosphatase domain-containing protein</fullName>
    </recommendedName>
</protein>
<dbReference type="SMART" id="SM00332">
    <property type="entry name" value="PP2Cc"/>
    <property type="match status" value="1"/>
</dbReference>
<evidence type="ECO:0000313" key="9">
    <source>
        <dbReference type="Proteomes" id="UP001329825"/>
    </source>
</evidence>
<keyword evidence="3 5" id="KW-0378">Hydrolase</keyword>
<dbReference type="Gene3D" id="3.60.40.10">
    <property type="entry name" value="PPM-type phosphatase domain"/>
    <property type="match status" value="2"/>
</dbReference>
<comment type="similarity">
    <text evidence="1 5">Belongs to the PP2C family.</text>
</comment>
<feature type="region of interest" description="Disordered" evidence="6">
    <location>
        <begin position="258"/>
        <end position="355"/>
    </location>
</feature>
<feature type="compositionally biased region" description="Low complexity" evidence="6">
    <location>
        <begin position="1"/>
        <end position="13"/>
    </location>
</feature>
<keyword evidence="9" id="KW-1185">Reference proteome</keyword>
<gene>
    <name evidence="8" type="ORF">IL334_000128</name>
</gene>
<dbReference type="PROSITE" id="PS51746">
    <property type="entry name" value="PPM_2"/>
    <property type="match status" value="1"/>
</dbReference>
<evidence type="ECO:0000256" key="2">
    <source>
        <dbReference type="ARBA" id="ARBA00022723"/>
    </source>
</evidence>